<dbReference type="RefSeq" id="XP_007604176.1">
    <property type="nucleotide sequence ID" value="XM_007604114.1"/>
</dbReference>
<dbReference type="GO" id="GO:0019432">
    <property type="term" value="P:triglyceride biosynthetic process"/>
    <property type="evidence" value="ECO:0007669"/>
    <property type="project" value="TreeGrafter"/>
</dbReference>
<evidence type="ECO:0000256" key="1">
    <source>
        <dbReference type="ARBA" id="ARBA00005476"/>
    </source>
</evidence>
<accession>L2GP82</accession>
<dbReference type="PANTHER" id="PTHR12181">
    <property type="entry name" value="LIPIN"/>
    <property type="match status" value="1"/>
</dbReference>
<name>L2GP82_VITCO</name>
<dbReference type="Proteomes" id="UP000011082">
    <property type="component" value="Unassembled WGS sequence"/>
</dbReference>
<dbReference type="EMBL" id="JH370133">
    <property type="protein sequence ID" value="ELA42325.1"/>
    <property type="molecule type" value="Genomic_DNA"/>
</dbReference>
<dbReference type="Pfam" id="PF08235">
    <property type="entry name" value="LNS2"/>
    <property type="match status" value="1"/>
</dbReference>
<dbReference type="InterPro" id="IPR026058">
    <property type="entry name" value="LIPIN"/>
</dbReference>
<dbReference type="GO" id="GO:0005634">
    <property type="term" value="C:nucleus"/>
    <property type="evidence" value="ECO:0007669"/>
    <property type="project" value="TreeGrafter"/>
</dbReference>
<keyword evidence="4" id="KW-1185">Reference proteome</keyword>
<dbReference type="HOGENOM" id="CLU_002546_4_0_1"/>
<feature type="domain" description="LNS2/PITP" evidence="2">
    <location>
        <begin position="345"/>
        <end position="500"/>
    </location>
</feature>
<dbReference type="VEuPathDB" id="MicrosporidiaDB:VICG_00725"/>
<reference evidence="4" key="1">
    <citation type="submission" date="2011-05" db="EMBL/GenBank/DDBJ databases">
        <title>The genome sequence of Vittaforma corneae strain ATCC 50505.</title>
        <authorList>
            <consortium name="The Broad Institute Genome Sequencing Platform"/>
            <person name="Cuomo C."/>
            <person name="Didier E."/>
            <person name="Bowers L."/>
            <person name="Young S.K."/>
            <person name="Zeng Q."/>
            <person name="Gargeya S."/>
            <person name="Fitzgerald M."/>
            <person name="Haas B."/>
            <person name="Abouelleil A."/>
            <person name="Alvarado L."/>
            <person name="Arachchi H.M."/>
            <person name="Berlin A."/>
            <person name="Chapman S.B."/>
            <person name="Gearin G."/>
            <person name="Goldberg J."/>
            <person name="Griggs A."/>
            <person name="Gujja S."/>
            <person name="Hansen M."/>
            <person name="Heiman D."/>
            <person name="Howarth C."/>
            <person name="Larimer J."/>
            <person name="Lui A."/>
            <person name="MacDonald P.J.P."/>
            <person name="McCowen C."/>
            <person name="Montmayeur A."/>
            <person name="Murphy C."/>
            <person name="Neiman D."/>
            <person name="Pearson M."/>
            <person name="Priest M."/>
            <person name="Roberts A."/>
            <person name="Saif S."/>
            <person name="Shea T."/>
            <person name="Sisk P."/>
            <person name="Stolte C."/>
            <person name="Sykes S."/>
            <person name="Wortman J."/>
            <person name="Nusbaum C."/>
            <person name="Birren B."/>
        </authorList>
    </citation>
    <scope>NUCLEOTIDE SEQUENCE [LARGE SCALE GENOMIC DNA]</scope>
    <source>
        <strain evidence="4">ATCC 50505</strain>
    </source>
</reference>
<dbReference type="InterPro" id="IPR023214">
    <property type="entry name" value="HAD_sf"/>
</dbReference>
<sequence>MGVVKSIFTTVSGLYNNINPITLSGVNDIIVIKGEDGELKCSPFQLRFSKLKFTTARNQVHIIVNGKLTEIDMTITSQGDLFFEQEIVKDECEYEKVMDYLQSPEVQILSILQDSLDFVKKLSSEEQSFLNRCREKNLRLRMFSKNFMKHEDGSVYNNLLKQYARFSNLLCSPENYEYLLKNYKRLLQIMENIINKNTQIPKISFSVCLNAKIEKSFESVFDSFLVKDIENPENTAVKLESESGHVFFISFTAFSRMYFEILLSKNRKHRLVEFLEKEYNKSVGWSFFKSKKTLKRDVCFSLTLNSDELKSLNLNPGKNEVVFKISGINKQLDASIYFWNANDKIIVSDVDGTITKSDVRGHLYNLMGRDWTHSGIAPLYSKIVKNGYRIIYLTSRPLGQSFSTKSYLKQVSQDDCTLPDGPVIHNPEGVLEAIYKEVILKRPEEFKIACLKQIKSLFNGRNPFIAGFGNRITDVVTYKTMDIPENKIYTVNALGHIQAEYSKATVGTYHTINEFIDSIFPPINMSDRTFLDHSYSNFKWWKAM</sequence>
<dbReference type="InParanoid" id="L2GP82"/>
<dbReference type="SMART" id="SM00775">
    <property type="entry name" value="LNS2"/>
    <property type="match status" value="1"/>
</dbReference>
<protein>
    <recommendedName>
        <fullName evidence="2">LNS2/PITP domain-containing protein</fullName>
    </recommendedName>
</protein>
<dbReference type="FunCoup" id="L2GP82">
    <property type="interactions" value="70"/>
</dbReference>
<dbReference type="AlphaFoldDB" id="L2GP82"/>
<dbReference type="GeneID" id="19881441"/>
<dbReference type="OMA" id="RFGKLYF"/>
<dbReference type="GO" id="GO:0045944">
    <property type="term" value="P:positive regulation of transcription by RNA polymerase II"/>
    <property type="evidence" value="ECO:0007669"/>
    <property type="project" value="TreeGrafter"/>
</dbReference>
<dbReference type="Gene3D" id="3.40.50.1000">
    <property type="entry name" value="HAD superfamily/HAD-like"/>
    <property type="match status" value="1"/>
</dbReference>
<dbReference type="GO" id="GO:0003713">
    <property type="term" value="F:transcription coactivator activity"/>
    <property type="evidence" value="ECO:0007669"/>
    <property type="project" value="TreeGrafter"/>
</dbReference>
<dbReference type="OrthoDB" id="4567at2759"/>
<organism evidence="3 4">
    <name type="scientific">Vittaforma corneae (strain ATCC 50505)</name>
    <name type="common">Microsporidian parasite</name>
    <name type="synonym">Nosema corneum</name>
    <dbReference type="NCBI Taxonomy" id="993615"/>
    <lineage>
        <taxon>Eukaryota</taxon>
        <taxon>Fungi</taxon>
        <taxon>Fungi incertae sedis</taxon>
        <taxon>Microsporidia</taxon>
        <taxon>Nosematidae</taxon>
        <taxon>Vittaforma</taxon>
    </lineage>
</organism>
<dbReference type="InterPro" id="IPR036412">
    <property type="entry name" value="HAD-like_sf"/>
</dbReference>
<dbReference type="SUPFAM" id="SSF56784">
    <property type="entry name" value="HAD-like"/>
    <property type="match status" value="1"/>
</dbReference>
<gene>
    <name evidence="3" type="ORF">VICG_00725</name>
</gene>
<proteinExistence type="inferred from homology"/>
<dbReference type="STRING" id="993615.L2GP82"/>
<evidence type="ECO:0000259" key="2">
    <source>
        <dbReference type="SMART" id="SM00775"/>
    </source>
</evidence>
<dbReference type="GO" id="GO:0008195">
    <property type="term" value="F:phosphatidate phosphatase activity"/>
    <property type="evidence" value="ECO:0007669"/>
    <property type="project" value="TreeGrafter"/>
</dbReference>
<dbReference type="InterPro" id="IPR031315">
    <property type="entry name" value="LNS2/PITP"/>
</dbReference>
<evidence type="ECO:0000313" key="3">
    <source>
        <dbReference type="EMBL" id="ELA42325.1"/>
    </source>
</evidence>
<evidence type="ECO:0000313" key="4">
    <source>
        <dbReference type="Proteomes" id="UP000011082"/>
    </source>
</evidence>
<dbReference type="InterPro" id="IPR007651">
    <property type="entry name" value="Lipin_N"/>
</dbReference>
<comment type="similarity">
    <text evidence="1">Belongs to the lipin family.</text>
</comment>
<dbReference type="GO" id="GO:0009062">
    <property type="term" value="P:fatty acid catabolic process"/>
    <property type="evidence" value="ECO:0007669"/>
    <property type="project" value="TreeGrafter"/>
</dbReference>
<dbReference type="InterPro" id="IPR013209">
    <property type="entry name" value="LNS2"/>
</dbReference>
<dbReference type="PANTHER" id="PTHR12181:SF12">
    <property type="entry name" value="PHOSPHATIDATE PHOSPHATASE"/>
    <property type="match status" value="1"/>
</dbReference>
<dbReference type="Pfam" id="PF04571">
    <property type="entry name" value="Lipin_N"/>
    <property type="match status" value="1"/>
</dbReference>